<comment type="caution">
    <text evidence="2">The sequence shown here is derived from an EMBL/GenBank/DDBJ whole genome shotgun (WGS) entry which is preliminary data.</text>
</comment>
<proteinExistence type="predicted"/>
<accession>A0A1Y0P0X1</accession>
<feature type="transmembrane region" description="Helical" evidence="1">
    <location>
        <begin position="36"/>
        <end position="53"/>
    </location>
</feature>
<evidence type="ECO:0000313" key="2">
    <source>
        <dbReference type="EMBL" id="MBF4272916.1"/>
    </source>
</evidence>
<dbReference type="AlphaFoldDB" id="A0A1Y0P0X1"/>
<keyword evidence="1" id="KW-1133">Transmembrane helix</keyword>
<dbReference type="Proteomes" id="UP000722957">
    <property type="component" value="Unassembled WGS sequence"/>
</dbReference>
<dbReference type="EMBL" id="RDOM01000033">
    <property type="protein sequence ID" value="MBF4272916.1"/>
    <property type="molecule type" value="Genomic_DNA"/>
</dbReference>
<name>A0A1Y0P0X1_VIBAN</name>
<sequence>MNNLKLFCSLFLVCCAAIGIGFYLGTSFLSNDEKALISYVIACVLAYVLYCISGQAKHEEIEKWSDEDDR</sequence>
<dbReference type="RefSeq" id="WP_041946999.1">
    <property type="nucleotide sequence ID" value="NZ_CP020534.1"/>
</dbReference>
<keyword evidence="1" id="KW-0812">Transmembrane</keyword>
<evidence type="ECO:0008006" key="4">
    <source>
        <dbReference type="Google" id="ProtNLM"/>
    </source>
</evidence>
<keyword evidence="1" id="KW-0472">Membrane</keyword>
<gene>
    <name evidence="2" type="ORF">EAY07_12885</name>
</gene>
<organism evidence="2 3">
    <name type="scientific">Vibrio anguillarum</name>
    <name type="common">Listonella anguillarum</name>
    <dbReference type="NCBI Taxonomy" id="55601"/>
    <lineage>
        <taxon>Bacteria</taxon>
        <taxon>Pseudomonadati</taxon>
        <taxon>Pseudomonadota</taxon>
        <taxon>Gammaproteobacteria</taxon>
        <taxon>Vibrionales</taxon>
        <taxon>Vibrionaceae</taxon>
        <taxon>Vibrio</taxon>
    </lineage>
</organism>
<reference evidence="2 3" key="1">
    <citation type="journal article" date="2021" name="PeerJ">
        <title>Analysis of 44 Vibrio anguillarum genomes reveals high genetic diversity.</title>
        <authorList>
            <person name="Hansen M.J."/>
            <person name="Dalsgaard I."/>
        </authorList>
    </citation>
    <scope>NUCLEOTIDE SEQUENCE [LARGE SCALE GENOMIC DNA]</scope>
    <source>
        <strain evidence="2 3">17-16730-2A</strain>
    </source>
</reference>
<feature type="transmembrane region" description="Helical" evidence="1">
    <location>
        <begin position="7"/>
        <end position="24"/>
    </location>
</feature>
<protein>
    <recommendedName>
        <fullName evidence="4">YiaAB two helix domain-containing protein</fullName>
    </recommendedName>
</protein>
<evidence type="ECO:0000313" key="3">
    <source>
        <dbReference type="Proteomes" id="UP000722957"/>
    </source>
</evidence>
<dbReference type="KEGG" id="vau:VANGNB10_cI1622c"/>
<evidence type="ECO:0000256" key="1">
    <source>
        <dbReference type="SAM" id="Phobius"/>
    </source>
</evidence>